<comment type="caution">
    <text evidence="1">The sequence shown here is derived from an EMBL/GenBank/DDBJ whole genome shotgun (WGS) entry which is preliminary data.</text>
</comment>
<proteinExistence type="predicted"/>
<dbReference type="Proteomes" id="UP000237000">
    <property type="component" value="Unassembled WGS sequence"/>
</dbReference>
<dbReference type="InParanoid" id="A0A2P5BYK2"/>
<dbReference type="EMBL" id="JXTC01000439">
    <property type="protein sequence ID" value="PON53874.1"/>
    <property type="molecule type" value="Genomic_DNA"/>
</dbReference>
<evidence type="ECO:0000313" key="1">
    <source>
        <dbReference type="EMBL" id="PON53874.1"/>
    </source>
</evidence>
<name>A0A2P5BYK2_TREOI</name>
<organism evidence="1 2">
    <name type="scientific">Trema orientale</name>
    <name type="common">Charcoal tree</name>
    <name type="synonym">Celtis orientalis</name>
    <dbReference type="NCBI Taxonomy" id="63057"/>
    <lineage>
        <taxon>Eukaryota</taxon>
        <taxon>Viridiplantae</taxon>
        <taxon>Streptophyta</taxon>
        <taxon>Embryophyta</taxon>
        <taxon>Tracheophyta</taxon>
        <taxon>Spermatophyta</taxon>
        <taxon>Magnoliopsida</taxon>
        <taxon>eudicotyledons</taxon>
        <taxon>Gunneridae</taxon>
        <taxon>Pentapetalae</taxon>
        <taxon>rosids</taxon>
        <taxon>fabids</taxon>
        <taxon>Rosales</taxon>
        <taxon>Cannabaceae</taxon>
        <taxon>Trema</taxon>
    </lineage>
</organism>
<keyword evidence="2" id="KW-1185">Reference proteome</keyword>
<gene>
    <name evidence="1" type="ORF">TorRG33x02_304070</name>
</gene>
<dbReference type="AlphaFoldDB" id="A0A2P5BYK2"/>
<accession>A0A2P5BYK2</accession>
<evidence type="ECO:0000313" key="2">
    <source>
        <dbReference type="Proteomes" id="UP000237000"/>
    </source>
</evidence>
<sequence>MREAKSPDLEFVVSNIIYLKFAGLVEGRTWKLQCWPSTQDVAHHRVIVARGRGPSYLGGI</sequence>
<reference evidence="2" key="1">
    <citation type="submission" date="2016-06" db="EMBL/GenBank/DDBJ databases">
        <title>Parallel loss of symbiosis genes in relatives of nitrogen-fixing non-legume Parasponia.</title>
        <authorList>
            <person name="Van Velzen R."/>
            <person name="Holmer R."/>
            <person name="Bu F."/>
            <person name="Rutten L."/>
            <person name="Van Zeijl A."/>
            <person name="Liu W."/>
            <person name="Santuari L."/>
            <person name="Cao Q."/>
            <person name="Sharma T."/>
            <person name="Shen D."/>
            <person name="Roswanjaya Y."/>
            <person name="Wardhani T."/>
            <person name="Kalhor M.S."/>
            <person name="Jansen J."/>
            <person name="Van den Hoogen J."/>
            <person name="Gungor B."/>
            <person name="Hartog M."/>
            <person name="Hontelez J."/>
            <person name="Verver J."/>
            <person name="Yang W.-C."/>
            <person name="Schijlen E."/>
            <person name="Repin R."/>
            <person name="Schilthuizen M."/>
            <person name="Schranz E."/>
            <person name="Heidstra R."/>
            <person name="Miyata K."/>
            <person name="Fedorova E."/>
            <person name="Kohlen W."/>
            <person name="Bisseling T."/>
            <person name="Smit S."/>
            <person name="Geurts R."/>
        </authorList>
    </citation>
    <scope>NUCLEOTIDE SEQUENCE [LARGE SCALE GENOMIC DNA]</scope>
    <source>
        <strain evidence="2">cv. RG33-2</strain>
    </source>
</reference>
<protein>
    <submittedName>
        <fullName evidence="1">Uncharacterized protein</fullName>
    </submittedName>
</protein>